<dbReference type="PANTHER" id="PTHR33304">
    <property type="match status" value="1"/>
</dbReference>
<evidence type="ECO:0000313" key="8">
    <source>
        <dbReference type="EMBL" id="KAL3374134.1"/>
    </source>
</evidence>
<proteinExistence type="predicted"/>
<dbReference type="EMBL" id="JBJKTR010000003">
    <property type="protein sequence ID" value="KAL3374134.1"/>
    <property type="molecule type" value="Genomic_DNA"/>
</dbReference>
<gene>
    <name evidence="8" type="ORF">AABB24_005884</name>
</gene>
<feature type="compositionally biased region" description="Polar residues" evidence="6">
    <location>
        <begin position="151"/>
        <end position="160"/>
    </location>
</feature>
<organism evidence="8 9">
    <name type="scientific">Solanum stoloniferum</name>
    <dbReference type="NCBI Taxonomy" id="62892"/>
    <lineage>
        <taxon>Eukaryota</taxon>
        <taxon>Viridiplantae</taxon>
        <taxon>Streptophyta</taxon>
        <taxon>Embryophyta</taxon>
        <taxon>Tracheophyta</taxon>
        <taxon>Spermatophyta</taxon>
        <taxon>Magnoliopsida</taxon>
        <taxon>eudicotyledons</taxon>
        <taxon>Gunneridae</taxon>
        <taxon>Pentapetalae</taxon>
        <taxon>asterids</taxon>
        <taxon>lamiids</taxon>
        <taxon>Solanales</taxon>
        <taxon>Solanaceae</taxon>
        <taxon>Solanoideae</taxon>
        <taxon>Solaneae</taxon>
        <taxon>Solanum</taxon>
    </lineage>
</organism>
<protein>
    <recommendedName>
        <fullName evidence="7">AIPP2-like SPOC-like domain-containing protein</fullName>
    </recommendedName>
</protein>
<feature type="compositionally biased region" description="Polar residues" evidence="6">
    <location>
        <begin position="459"/>
        <end position="471"/>
    </location>
</feature>
<keyword evidence="2" id="KW-0863">Zinc-finger</keyword>
<evidence type="ECO:0000256" key="4">
    <source>
        <dbReference type="ARBA" id="ARBA00023015"/>
    </source>
</evidence>
<feature type="compositionally biased region" description="Low complexity" evidence="6">
    <location>
        <begin position="509"/>
        <end position="525"/>
    </location>
</feature>
<dbReference type="Proteomes" id="UP001627284">
    <property type="component" value="Unassembled WGS sequence"/>
</dbReference>
<feature type="compositionally biased region" description="Basic and acidic residues" evidence="6">
    <location>
        <begin position="642"/>
        <end position="653"/>
    </location>
</feature>
<evidence type="ECO:0000256" key="1">
    <source>
        <dbReference type="ARBA" id="ARBA00022723"/>
    </source>
</evidence>
<feature type="compositionally biased region" description="Basic and acidic residues" evidence="6">
    <location>
        <begin position="427"/>
        <end position="436"/>
    </location>
</feature>
<feature type="region of interest" description="Disordered" evidence="6">
    <location>
        <begin position="175"/>
        <end position="273"/>
    </location>
</feature>
<feature type="region of interest" description="Disordered" evidence="6">
    <location>
        <begin position="137"/>
        <end position="160"/>
    </location>
</feature>
<name>A0ABD2UZ39_9SOLN</name>
<evidence type="ECO:0000256" key="6">
    <source>
        <dbReference type="SAM" id="MobiDB-lite"/>
    </source>
</evidence>
<dbReference type="Pfam" id="PF23121">
    <property type="entry name" value="SPOC_AIPP2"/>
    <property type="match status" value="1"/>
</dbReference>
<accession>A0ABD2UZ39</accession>
<feature type="compositionally biased region" description="Basic and acidic residues" evidence="6">
    <location>
        <begin position="1150"/>
        <end position="1160"/>
    </location>
</feature>
<evidence type="ECO:0000256" key="2">
    <source>
        <dbReference type="ARBA" id="ARBA00022771"/>
    </source>
</evidence>
<reference evidence="8 9" key="1">
    <citation type="submission" date="2024-05" db="EMBL/GenBank/DDBJ databases">
        <title>De novo assembly of an allotetraploid wild potato.</title>
        <authorList>
            <person name="Hosaka A.J."/>
        </authorList>
    </citation>
    <scope>NUCLEOTIDE SEQUENCE [LARGE SCALE GENOMIC DNA]</scope>
    <source>
        <tissue evidence="8">Young leaves</tissue>
    </source>
</reference>
<keyword evidence="5" id="KW-0804">Transcription</keyword>
<feature type="compositionally biased region" description="Polar residues" evidence="6">
    <location>
        <begin position="591"/>
        <end position="604"/>
    </location>
</feature>
<feature type="compositionally biased region" description="Basic and acidic residues" evidence="6">
    <location>
        <begin position="683"/>
        <end position="693"/>
    </location>
</feature>
<feature type="compositionally biased region" description="Basic and acidic residues" evidence="6">
    <location>
        <begin position="256"/>
        <end position="267"/>
    </location>
</feature>
<dbReference type="InterPro" id="IPR056280">
    <property type="entry name" value="AIPP2-like_SPOC"/>
</dbReference>
<sequence>MSKHKERSLNELYNVTFTLSKPKITPLLRGSHRMQGPFVEPICNFQTNTVSTEVNKESIPCSQNQSVGGGLVSGTCNVCSTPCSSCFPTSPSLMESKVDELSGETDGAVLAKLKHPKSFEGLDDNMSCIGRGDEGNKLSSFSKTSEDKSSLQCSSTSSGRTINNQTSAGCVHVKVEADDGSPVDHSRQNESSGEEDNKAPTEATSSRNAHRTGDCLENNHSLLKNDVASEASDDRPADTCPEKNDQKNVGSPVSSDTKDALQSHQMDESEDSDIEELDVKVCDICGDAGREDLLAICCKCTDGAEHTYCMREMLQKVPEGDWMCEECKFDEEMKNRKEDKSVKFDGNGKSYPTGQKIAVGNTGLTIKTESKPPDFEGDIASDPKTPGKRRMDDTEVSSAAKKQALEPVPASPKTLSPNKLPALSRESSFKNSDKGKLKSANLISSGGLSVHDTPAWGSRLQTSRGTFSKSNSFSSLAAKRKVLLVDESFPPKQKLVREPTGLDAKESSTRSMSKSMSFRSISTSRNNVSESKVKMLSPRFSPAQDKAQIQTKERNQFERKNSFRSERSPGTSVPSRTDQRSAFRGDPSPLPSSSNIRDSRTGQLDSKPMSLLKSSGAVARRTQDLSVHSGAPAANKISSSDQRPDQSSARDDSLPNSYIAERPTSNTGEGLLDGLPQPSESKNVGERIKESSGRRLKHTGTGIKSLFCQKCKGSGHLTDSCTVDGSELVASDVSTVKNSREAPNGTSNLKAAIEAAMLKKPGVCWKNRVVDQSDDLAVSNTNAETTAPDLLCGSSSRRMFSSNEDGHGVSLNSMTVSHKQEIGSLRQLSVLPAEALTGAGNLVPILLSDEKSSLVDLHRYSQAAMSILSKTAFPEHEYIWQGAFEVQKSGRSLDLCDGIQAHLSSCASPNVLDTVHKFPQKVLFNEVSRLSTWPIQFQEYGVKEDNIALFFFAQDIGSYERCYKILLENMIRNDTALKANLQGVELLIFPSNRLPEKSQRWNMMFFLWGVFRVKKVQATTGKPSLVPQDTPKLIMPFPENIHCLGPVDNVTSGNVSMDGEVTASKKSSCPLVNGNVDSKAAQVCKGDSADTKVEHLEPRSMSSVPASHMDFAPERRQFGIFQVVGDDGRECKVEVLSSSAPAANSQPSRSVDEAAGHMQEKTSVGSMEKGFCSTNGRKFEINLEDEYKDEEASETSGSAATEPTRKALISDVSNHLKRPRSVETVMQSADSGVNRATRLFNDNDLLVEEAHHDKKLKTSIGGSYGNSEQTSCSSDDFLSRMRGSSYGPYLPDTGYDEALSKAPVPECSESAERYFFPVDPNPGKASSTPWQMHHPDNDQLSDRIPNLELALGGESNSQTWGIPSFLVGKVDKKIIQLQGGETQSLTQGIPPFLVGKVDKKIIQDQGGETHPPTPGIPPFLVGKVDKNIIQDQGGETHPPTPGIPSFLVGKVDKKVSQDHSSVGVKEVEDVSASLSLSLSFPFPEKEQQKGSVSQTEQAIPEKRRSNTPLLFFGGLGNK</sequence>
<feature type="compositionally biased region" description="Basic and acidic residues" evidence="6">
    <location>
        <begin position="175"/>
        <end position="188"/>
    </location>
</feature>
<feature type="region of interest" description="Disordered" evidence="6">
    <location>
        <begin position="1136"/>
        <end position="1169"/>
    </location>
</feature>
<feature type="domain" description="AIPP2-like SPOC-like" evidence="7">
    <location>
        <begin position="880"/>
        <end position="1011"/>
    </location>
</feature>
<comment type="caution">
    <text evidence="8">The sequence shown here is derived from an EMBL/GenBank/DDBJ whole genome shotgun (WGS) entry which is preliminary data.</text>
</comment>
<dbReference type="InterPro" id="IPR013083">
    <property type="entry name" value="Znf_RING/FYVE/PHD"/>
</dbReference>
<dbReference type="Gene3D" id="3.30.40.10">
    <property type="entry name" value="Zinc/RING finger domain, C3HC4 (zinc finger)"/>
    <property type="match status" value="1"/>
</dbReference>
<feature type="region of interest" description="Disordered" evidence="6">
    <location>
        <begin position="1483"/>
        <end position="1518"/>
    </location>
</feature>
<dbReference type="PANTHER" id="PTHR33304:SF9">
    <property type="entry name" value="RING_FYVE_PHD ZINC FINGER SUPERFAMILY PROTEIN"/>
    <property type="match status" value="1"/>
</dbReference>
<keyword evidence="9" id="KW-1185">Reference proteome</keyword>
<feature type="region of interest" description="Disordered" evidence="6">
    <location>
        <begin position="353"/>
        <end position="471"/>
    </location>
</feature>
<keyword evidence="1" id="KW-0479">Metal-binding</keyword>
<evidence type="ECO:0000256" key="5">
    <source>
        <dbReference type="ARBA" id="ARBA00023163"/>
    </source>
</evidence>
<feature type="compositionally biased region" description="Basic and acidic residues" evidence="6">
    <location>
        <begin position="551"/>
        <end position="567"/>
    </location>
</feature>
<keyword evidence="3" id="KW-0862">Zinc</keyword>
<feature type="region of interest" description="Disordered" evidence="6">
    <location>
        <begin position="487"/>
        <end position="697"/>
    </location>
</feature>
<evidence type="ECO:0000256" key="3">
    <source>
        <dbReference type="ARBA" id="ARBA00022833"/>
    </source>
</evidence>
<evidence type="ECO:0000313" key="9">
    <source>
        <dbReference type="Proteomes" id="UP001627284"/>
    </source>
</evidence>
<dbReference type="GO" id="GO:0008270">
    <property type="term" value="F:zinc ion binding"/>
    <property type="evidence" value="ECO:0007669"/>
    <property type="project" value="UniProtKB-KW"/>
</dbReference>
<feature type="compositionally biased region" description="Basic and acidic residues" evidence="6">
    <location>
        <begin position="232"/>
        <end position="246"/>
    </location>
</feature>
<evidence type="ECO:0000259" key="7">
    <source>
        <dbReference type="Pfam" id="PF23121"/>
    </source>
</evidence>
<feature type="compositionally biased region" description="Low complexity" evidence="6">
    <location>
        <begin position="1137"/>
        <end position="1149"/>
    </location>
</feature>
<keyword evidence="4" id="KW-0805">Transcription regulation</keyword>
<dbReference type="InterPro" id="IPR049914">
    <property type="entry name" value="PHD1-3/5-6"/>
</dbReference>
<dbReference type="SUPFAM" id="SSF57903">
    <property type="entry name" value="FYVE/PHD zinc finger"/>
    <property type="match status" value="1"/>
</dbReference>
<dbReference type="InterPro" id="IPR011011">
    <property type="entry name" value="Znf_FYVE_PHD"/>
</dbReference>